<dbReference type="AlphaFoldDB" id="A0A067D2F4"/>
<dbReference type="EMBL" id="KK583194">
    <property type="protein sequence ID" value="KDO32946.1"/>
    <property type="molecule type" value="Genomic_DNA"/>
</dbReference>
<keyword evidence="3" id="KW-1185">Reference proteome</keyword>
<dbReference type="GeneID" id="24125182"/>
<evidence type="ECO:0000256" key="1">
    <source>
        <dbReference type="SAM" id="Phobius"/>
    </source>
</evidence>
<keyword evidence="1" id="KW-0812">Transmembrane</keyword>
<gene>
    <name evidence="2" type="ORF">SPRG_02639</name>
</gene>
<accession>A0A067D2F4</accession>
<name>A0A067D2F4_SAPPC</name>
<evidence type="ECO:0000313" key="2">
    <source>
        <dbReference type="EMBL" id="KDO32946.1"/>
    </source>
</evidence>
<feature type="transmembrane region" description="Helical" evidence="1">
    <location>
        <begin position="43"/>
        <end position="64"/>
    </location>
</feature>
<proteinExistence type="predicted"/>
<dbReference type="KEGG" id="spar:SPRG_02639"/>
<dbReference type="Proteomes" id="UP000030745">
    <property type="component" value="Unassembled WGS sequence"/>
</dbReference>
<dbReference type="PROSITE" id="PS51257">
    <property type="entry name" value="PROKAR_LIPOPROTEIN"/>
    <property type="match status" value="1"/>
</dbReference>
<dbReference type="VEuPathDB" id="FungiDB:SPRG_02639"/>
<feature type="transmembrane region" description="Helical" evidence="1">
    <location>
        <begin position="71"/>
        <end position="90"/>
    </location>
</feature>
<protein>
    <submittedName>
        <fullName evidence="2">Uncharacterized protein</fullName>
    </submittedName>
</protein>
<organism evidence="2 3">
    <name type="scientific">Saprolegnia parasitica (strain CBS 223.65)</name>
    <dbReference type="NCBI Taxonomy" id="695850"/>
    <lineage>
        <taxon>Eukaryota</taxon>
        <taxon>Sar</taxon>
        <taxon>Stramenopiles</taxon>
        <taxon>Oomycota</taxon>
        <taxon>Saprolegniomycetes</taxon>
        <taxon>Saprolegniales</taxon>
        <taxon>Saprolegniaceae</taxon>
        <taxon>Saprolegnia</taxon>
    </lineage>
</organism>
<evidence type="ECO:0000313" key="3">
    <source>
        <dbReference type="Proteomes" id="UP000030745"/>
    </source>
</evidence>
<keyword evidence="1" id="KW-1133">Transmembrane helix</keyword>
<dbReference type="RefSeq" id="XP_012196593.1">
    <property type="nucleotide sequence ID" value="XM_012341203.1"/>
</dbReference>
<feature type="transmembrane region" description="Helical" evidence="1">
    <location>
        <begin position="304"/>
        <end position="326"/>
    </location>
</feature>
<keyword evidence="1" id="KW-0472">Membrane</keyword>
<reference evidence="2 3" key="1">
    <citation type="journal article" date="2013" name="PLoS Genet.">
        <title>Distinctive expansion of potential virulence genes in the genome of the oomycete fish pathogen Saprolegnia parasitica.</title>
        <authorList>
            <person name="Jiang R.H."/>
            <person name="de Bruijn I."/>
            <person name="Haas B.J."/>
            <person name="Belmonte R."/>
            <person name="Lobach L."/>
            <person name="Christie J."/>
            <person name="van den Ackerveken G."/>
            <person name="Bottin A."/>
            <person name="Bulone V."/>
            <person name="Diaz-Moreno S.M."/>
            <person name="Dumas B."/>
            <person name="Fan L."/>
            <person name="Gaulin E."/>
            <person name="Govers F."/>
            <person name="Grenville-Briggs L.J."/>
            <person name="Horner N.R."/>
            <person name="Levin J.Z."/>
            <person name="Mammella M."/>
            <person name="Meijer H.J."/>
            <person name="Morris P."/>
            <person name="Nusbaum C."/>
            <person name="Oome S."/>
            <person name="Phillips A.J."/>
            <person name="van Rooyen D."/>
            <person name="Rzeszutek E."/>
            <person name="Saraiva M."/>
            <person name="Secombes C.J."/>
            <person name="Seidl M.F."/>
            <person name="Snel B."/>
            <person name="Stassen J.H."/>
            <person name="Sykes S."/>
            <person name="Tripathy S."/>
            <person name="van den Berg H."/>
            <person name="Vega-Arreguin J.C."/>
            <person name="Wawra S."/>
            <person name="Young S.K."/>
            <person name="Zeng Q."/>
            <person name="Dieguez-Uribeondo J."/>
            <person name="Russ C."/>
            <person name="Tyler B.M."/>
            <person name="van West P."/>
        </authorList>
    </citation>
    <scope>NUCLEOTIDE SEQUENCE [LARGE SCALE GENOMIC DNA]</scope>
    <source>
        <strain evidence="2 3">CBS 223.65</strain>
    </source>
</reference>
<sequence>MAKPTRTTIAVAITFVAVAAFGACVAALAGSMYNEVVALPHEVMVLVSIFTIGFAALGLVHIVWTRGDPSHLLCLFLVFADLVCCSVLLGDAVNAIPLTMRAVEKAPVLTTYQHRMEAFFASDASRQYNYSDSLLGRGYASDVPSNPMRYTYSDEPPFLQRLPTRTNHRVPGMWPDPNVTAEIARTLATLPTIFFNVMVTATTTIDSFCVNLTETRSNVSTLDPVAVQRAAAIKSELYNLCRGCAVLSNVTTKYDALQSWIHATCPMDVPKPTGAYCVATADCTAYKIKNQEDLPVLIARDYELAVAIAAGTLVFFLLLLFARLWVLHRAQKRREAMREAVVQTPVNNA</sequence>